<dbReference type="GO" id="GO:0005384">
    <property type="term" value="F:manganese ion transmembrane transporter activity"/>
    <property type="evidence" value="ECO:0007669"/>
    <property type="project" value="TreeGrafter"/>
</dbReference>
<keyword evidence="3 6" id="KW-0812">Transmembrane</keyword>
<name>A0A0H5CB26_CYBJN</name>
<dbReference type="GO" id="GO:0032472">
    <property type="term" value="P:Golgi calcium ion transport"/>
    <property type="evidence" value="ECO:0007669"/>
    <property type="project" value="TreeGrafter"/>
</dbReference>
<evidence type="ECO:0000313" key="9">
    <source>
        <dbReference type="EMBL" id="CEP21189.1"/>
    </source>
</evidence>
<comment type="similarity">
    <text evidence="2 6">Belongs to the GDT1 family.</text>
</comment>
<feature type="transmembrane region" description="Helical" evidence="6">
    <location>
        <begin position="145"/>
        <end position="165"/>
    </location>
</feature>
<comment type="subcellular location">
    <subcellularLocation>
        <location evidence="1 6">Membrane</location>
        <topology evidence="1 6">Multi-pass membrane protein</topology>
    </subcellularLocation>
</comment>
<feature type="transmembrane region" description="Helical" evidence="6">
    <location>
        <begin position="262"/>
        <end position="280"/>
    </location>
</feature>
<dbReference type="GO" id="GO:0000329">
    <property type="term" value="C:fungal-type vacuole membrane"/>
    <property type="evidence" value="ECO:0007669"/>
    <property type="project" value="TreeGrafter"/>
</dbReference>
<protein>
    <recommendedName>
        <fullName evidence="6">GDT1 family protein</fullName>
    </recommendedName>
</protein>
<feature type="signal peptide" evidence="8">
    <location>
        <begin position="1"/>
        <end position="15"/>
    </location>
</feature>
<dbReference type="Pfam" id="PF01169">
    <property type="entry name" value="GDT1"/>
    <property type="match status" value="2"/>
</dbReference>
<dbReference type="GO" id="GO:0032468">
    <property type="term" value="P:Golgi calcium ion homeostasis"/>
    <property type="evidence" value="ECO:0007669"/>
    <property type="project" value="TreeGrafter"/>
</dbReference>
<evidence type="ECO:0000256" key="7">
    <source>
        <dbReference type="SAM" id="MobiDB-lite"/>
    </source>
</evidence>
<feature type="region of interest" description="Disordered" evidence="7">
    <location>
        <begin position="53"/>
        <end position="74"/>
    </location>
</feature>
<dbReference type="GO" id="GO:0015085">
    <property type="term" value="F:calcium ion transmembrane transporter activity"/>
    <property type="evidence" value="ECO:0007669"/>
    <property type="project" value="TreeGrafter"/>
</dbReference>
<accession>A0A0H5CB26</accession>
<evidence type="ECO:0000256" key="2">
    <source>
        <dbReference type="ARBA" id="ARBA00009190"/>
    </source>
</evidence>
<proteinExistence type="inferred from homology"/>
<reference evidence="10" key="1">
    <citation type="journal article" date="2015" name="J. Biotechnol.">
        <title>The structure of the Cyberlindnera jadinii genome and its relation to Candida utilis analyzed by the occurrence of single nucleotide polymorphisms.</title>
        <authorList>
            <person name="Rupp O."/>
            <person name="Brinkrolf K."/>
            <person name="Buerth C."/>
            <person name="Kunigo M."/>
            <person name="Schneider J."/>
            <person name="Jaenicke S."/>
            <person name="Goesmann A."/>
            <person name="Puehler A."/>
            <person name="Jaeger K.-E."/>
            <person name="Ernst J.F."/>
        </authorList>
    </citation>
    <scope>NUCLEOTIDE SEQUENCE [LARGE SCALE GENOMIC DNA]</scope>
    <source>
        <strain evidence="10">ATCC 18201 / CBS 1600 / BCRC 20928 / JCM 3617 / NBRC 0987 / NRRL Y-1542</strain>
    </source>
</reference>
<evidence type="ECO:0000256" key="8">
    <source>
        <dbReference type="SAM" id="SignalP"/>
    </source>
</evidence>
<keyword evidence="8" id="KW-0732">Signal</keyword>
<evidence type="ECO:0000256" key="5">
    <source>
        <dbReference type="ARBA" id="ARBA00023136"/>
    </source>
</evidence>
<feature type="transmembrane region" description="Helical" evidence="6">
    <location>
        <begin position="300"/>
        <end position="321"/>
    </location>
</feature>
<dbReference type="GO" id="GO:0005794">
    <property type="term" value="C:Golgi apparatus"/>
    <property type="evidence" value="ECO:0007669"/>
    <property type="project" value="TreeGrafter"/>
</dbReference>
<feature type="transmembrane region" description="Helical" evidence="6">
    <location>
        <begin position="333"/>
        <end position="351"/>
    </location>
</feature>
<feature type="transmembrane region" description="Helical" evidence="6">
    <location>
        <begin position="177"/>
        <end position="194"/>
    </location>
</feature>
<gene>
    <name evidence="9" type="primary">GDT1</name>
    <name evidence="9" type="ORF">BN1211_1224</name>
</gene>
<sequence>MRLLGYLTLLTVVYALDLASLGDRRLPHAVQIHKRGLPAGVPADIQVADSNTSPIEDLVTPPGNGAGANGNINKNQDTAQRISHMDAPSVRASSQGSAAEQGIASGQESTDSNAFFMSISMIIVSEIGDKTFLISALMAMRHSRIVVFTASFASLAIMTILSGIVGHTLPTLLSKRVTQFLAAVLFLVFGYKLTREGLTMSKDLGVDEELAEVEEELTVSDMNNDLDTLETGGHETKQNPNRSFQELVVDSVMSVLHSFKELSSFVLSPLWVQVFVMIFLGEWGDRSQIATIAMAAGSNYWLVIMGAVIGHGICTAGAVIGGKMLASRISMRTVTLGGAFAFLIFSILYFYDAIYNIE</sequence>
<dbReference type="PANTHER" id="PTHR12608:SF1">
    <property type="entry name" value="TRANSMEMBRANE PROTEIN 165"/>
    <property type="match status" value="1"/>
</dbReference>
<dbReference type="AlphaFoldDB" id="A0A0H5CB26"/>
<evidence type="ECO:0000256" key="6">
    <source>
        <dbReference type="RuleBase" id="RU365102"/>
    </source>
</evidence>
<keyword evidence="4 6" id="KW-1133">Transmembrane helix</keyword>
<dbReference type="Proteomes" id="UP000038830">
    <property type="component" value="Unassembled WGS sequence"/>
</dbReference>
<organism evidence="9 10">
    <name type="scientific">Cyberlindnera jadinii (strain ATCC 18201 / CBS 1600 / BCRC 20928 / JCM 3617 / NBRC 0987 / NRRL Y-1542)</name>
    <name type="common">Torula yeast</name>
    <name type="synonym">Candida utilis</name>
    <dbReference type="NCBI Taxonomy" id="983966"/>
    <lineage>
        <taxon>Eukaryota</taxon>
        <taxon>Fungi</taxon>
        <taxon>Dikarya</taxon>
        <taxon>Ascomycota</taxon>
        <taxon>Saccharomycotina</taxon>
        <taxon>Saccharomycetes</taxon>
        <taxon>Phaffomycetales</taxon>
        <taxon>Phaffomycetaceae</taxon>
        <taxon>Cyberlindnera</taxon>
    </lineage>
</organism>
<evidence type="ECO:0000256" key="3">
    <source>
        <dbReference type="ARBA" id="ARBA00022692"/>
    </source>
</evidence>
<dbReference type="InterPro" id="IPR001727">
    <property type="entry name" value="GDT1-like"/>
</dbReference>
<keyword evidence="5 6" id="KW-0472">Membrane</keyword>
<dbReference type="EMBL" id="CDQK01000001">
    <property type="protein sequence ID" value="CEP21189.1"/>
    <property type="molecule type" value="Genomic_DNA"/>
</dbReference>
<evidence type="ECO:0000313" key="10">
    <source>
        <dbReference type="Proteomes" id="UP000038830"/>
    </source>
</evidence>
<dbReference type="PANTHER" id="PTHR12608">
    <property type="entry name" value="TRANSMEMBRANE PROTEIN HTP-1 RELATED"/>
    <property type="match status" value="1"/>
</dbReference>
<evidence type="ECO:0000256" key="1">
    <source>
        <dbReference type="ARBA" id="ARBA00004141"/>
    </source>
</evidence>
<evidence type="ECO:0000256" key="4">
    <source>
        <dbReference type="ARBA" id="ARBA00022989"/>
    </source>
</evidence>
<feature type="chain" id="PRO_5012949435" description="GDT1 family protein" evidence="8">
    <location>
        <begin position="16"/>
        <end position="358"/>
    </location>
</feature>